<dbReference type="EMBL" id="CH477910">
    <property type="protein sequence ID" value="EAT35125.1"/>
    <property type="molecule type" value="Genomic_DNA"/>
</dbReference>
<accession>Q16LD5</accession>
<dbReference type="eggNOG" id="ENOG502QVFS">
    <property type="taxonomic scope" value="Eukaryota"/>
</dbReference>
<dbReference type="SMART" id="SM00587">
    <property type="entry name" value="CHK"/>
    <property type="match status" value="1"/>
</dbReference>
<proteinExistence type="predicted"/>
<dbReference type="PaxDb" id="7159-AAEL012685-PA"/>
<organism evidence="2 3">
    <name type="scientific">Aedes aegypti</name>
    <name type="common">Yellowfever mosquito</name>
    <name type="synonym">Culex aegypti</name>
    <dbReference type="NCBI Taxonomy" id="7159"/>
    <lineage>
        <taxon>Eukaryota</taxon>
        <taxon>Metazoa</taxon>
        <taxon>Ecdysozoa</taxon>
        <taxon>Arthropoda</taxon>
        <taxon>Hexapoda</taxon>
        <taxon>Insecta</taxon>
        <taxon>Pterygota</taxon>
        <taxon>Neoptera</taxon>
        <taxon>Endopterygota</taxon>
        <taxon>Diptera</taxon>
        <taxon>Nematocera</taxon>
        <taxon>Culicoidea</taxon>
        <taxon>Culicidae</taxon>
        <taxon>Culicinae</taxon>
        <taxon>Aedini</taxon>
        <taxon>Aedes</taxon>
        <taxon>Stegomyia</taxon>
    </lineage>
</organism>
<name>Q16LD5_AEDAE</name>
<gene>
    <name evidence="2" type="ORF">AaeL_AAEL012685</name>
</gene>
<dbReference type="PhylomeDB" id="Q16LD5"/>
<dbReference type="VEuPathDB" id="VectorBase:AAEL012685"/>
<dbReference type="HOGENOM" id="CLU_010718_6_2_1"/>
<feature type="domain" description="CHK kinase-like" evidence="1">
    <location>
        <begin position="168"/>
        <end position="361"/>
    </location>
</feature>
<dbReference type="Gene3D" id="3.90.1200.10">
    <property type="match status" value="1"/>
</dbReference>
<protein>
    <submittedName>
        <fullName evidence="2">AAEL012685-PA</fullName>
    </submittedName>
</protein>
<dbReference type="InterPro" id="IPR011009">
    <property type="entry name" value="Kinase-like_dom_sf"/>
</dbReference>
<dbReference type="InterPro" id="IPR015897">
    <property type="entry name" value="CHK_kinase-like"/>
</dbReference>
<dbReference type="AlphaFoldDB" id="Q16LD5"/>
<dbReference type="PANTHER" id="PTHR11012">
    <property type="entry name" value="PROTEIN KINASE-LIKE DOMAIN-CONTAINING"/>
    <property type="match status" value="1"/>
</dbReference>
<reference evidence="2" key="2">
    <citation type="journal article" date="2007" name="Science">
        <title>Genome sequence of Aedes aegypti, a major arbovirus vector.</title>
        <authorList>
            <person name="Nene V."/>
            <person name="Wortman J.R."/>
            <person name="Lawson D."/>
            <person name="Haas B."/>
            <person name="Kodira C."/>
            <person name="Tu Z.J."/>
            <person name="Loftus B."/>
            <person name="Xi Z."/>
            <person name="Megy K."/>
            <person name="Grabherr M."/>
            <person name="Ren Q."/>
            <person name="Zdobnov E.M."/>
            <person name="Lobo N.F."/>
            <person name="Campbell K.S."/>
            <person name="Brown S.E."/>
            <person name="Bonaldo M.F."/>
            <person name="Zhu J."/>
            <person name="Sinkins S.P."/>
            <person name="Hogenkamp D.G."/>
            <person name="Amedeo P."/>
            <person name="Arensburger P."/>
            <person name="Atkinson P.W."/>
            <person name="Bidwell S."/>
            <person name="Biedler J."/>
            <person name="Birney E."/>
            <person name="Bruggner R.V."/>
            <person name="Costas J."/>
            <person name="Coy M.R."/>
            <person name="Crabtree J."/>
            <person name="Crawford M."/>
            <person name="Debruyn B."/>
            <person name="Decaprio D."/>
            <person name="Eiglmeier K."/>
            <person name="Eisenstadt E."/>
            <person name="El-Dorry H."/>
            <person name="Gelbart W.M."/>
            <person name="Gomes S.L."/>
            <person name="Hammond M."/>
            <person name="Hannick L.I."/>
            <person name="Hogan J.R."/>
            <person name="Holmes M.H."/>
            <person name="Jaffe D."/>
            <person name="Johnston J.S."/>
            <person name="Kennedy R.C."/>
            <person name="Koo H."/>
            <person name="Kravitz S."/>
            <person name="Kriventseva E.V."/>
            <person name="Kulp D."/>
            <person name="Labutti K."/>
            <person name="Lee E."/>
            <person name="Li S."/>
            <person name="Lovin D.D."/>
            <person name="Mao C."/>
            <person name="Mauceli E."/>
            <person name="Menck C.F."/>
            <person name="Miller J.R."/>
            <person name="Montgomery P."/>
            <person name="Mori A."/>
            <person name="Nascimento A.L."/>
            <person name="Naveira H.F."/>
            <person name="Nusbaum C."/>
            <person name="O'leary S."/>
            <person name="Orvis J."/>
            <person name="Pertea M."/>
            <person name="Quesneville H."/>
            <person name="Reidenbach K.R."/>
            <person name="Rogers Y.H."/>
            <person name="Roth C.W."/>
            <person name="Schneider J.R."/>
            <person name="Schatz M."/>
            <person name="Shumway M."/>
            <person name="Stanke M."/>
            <person name="Stinson E.O."/>
            <person name="Tubio J.M."/>
            <person name="Vanzee J.P."/>
            <person name="Verjovski-Almeida S."/>
            <person name="Werner D."/>
            <person name="White O."/>
            <person name="Wyder S."/>
            <person name="Zeng Q."/>
            <person name="Zhao Q."/>
            <person name="Zhao Y."/>
            <person name="Hill C.A."/>
            <person name="Raikhel A.S."/>
            <person name="Soares M.B."/>
            <person name="Knudson D.L."/>
            <person name="Lee N.H."/>
            <person name="Galagan J."/>
            <person name="Salzberg S.L."/>
            <person name="Paulsen I.T."/>
            <person name="Dimopoulos G."/>
            <person name="Collins F.H."/>
            <person name="Birren B."/>
            <person name="Fraser-Liggett C.M."/>
            <person name="Severson D.W."/>
        </authorList>
    </citation>
    <scope>NUCLEOTIDE SEQUENCE [LARGE SCALE GENOMIC DNA]</scope>
    <source>
        <strain evidence="2">Liverpool</strain>
    </source>
</reference>
<evidence type="ECO:0000259" key="1">
    <source>
        <dbReference type="SMART" id="SM00587"/>
    </source>
</evidence>
<dbReference type="Pfam" id="PF02958">
    <property type="entry name" value="EcKL"/>
    <property type="match status" value="1"/>
</dbReference>
<dbReference type="PANTHER" id="PTHR11012:SF54">
    <property type="entry name" value="CHK KINASE-LIKE DOMAIN-CONTAINING PROTEIN"/>
    <property type="match status" value="1"/>
</dbReference>
<reference evidence="2" key="3">
    <citation type="submission" date="2012-09" db="EMBL/GenBank/DDBJ databases">
        <authorList>
            <consortium name="VectorBase"/>
        </authorList>
    </citation>
    <scope>NUCLEOTIDE SEQUENCE</scope>
    <source>
        <strain evidence="2">Liverpool</strain>
    </source>
</reference>
<sequence>MPSNPTESYGRPVDSVTTSNHNAINGAVAETGMTESSKESQSVQLPEFVRQSAIRAAVNLGFTPDKFHVRFEAGSNCDGLVGEIHRVTITEGNRQEDLFCKIPPLSAARREEFNSMTLFEREIILYSTVLPAVFEFQRAKNVPESEGFFNVPKCYLTLFDADSEESAILMENLSNKGYRMGKKIEPVDLDHARLVMTSLGRWHGLSLALKDQKPELFERFKLPDVLLPAVKNSDQLVAMFAAALENAISLLGPDDEQERTKMEALRDDHIQMLEVCLDGTKAEPYAVLNHGDCWINNLLYGYKDGKPIELALIDWQLARYVSPALDVLYFLFCCTDDTFRTEHFDEMIQVYHSSLTALLERLGSDPEALLPFTALQGQLESFGKFAVLMAAFDVPILCTDPAEMPDLNGGDLAEGFAASPEAQLRYANRMGGIIRDAVRYGYL</sequence>
<reference evidence="2" key="1">
    <citation type="submission" date="2005-10" db="EMBL/GenBank/DDBJ databases">
        <authorList>
            <person name="Loftus B.J."/>
            <person name="Nene V.M."/>
            <person name="Hannick L.I."/>
            <person name="Bidwell S."/>
            <person name="Haas B."/>
            <person name="Amedeo P."/>
            <person name="Orvis J."/>
            <person name="Wortman J.R."/>
            <person name="White O.R."/>
            <person name="Salzberg S."/>
            <person name="Shumway M."/>
            <person name="Koo H."/>
            <person name="Zhao Y."/>
            <person name="Holmes M."/>
            <person name="Miller J."/>
            <person name="Schatz M."/>
            <person name="Pop M."/>
            <person name="Pai G."/>
            <person name="Utterback T."/>
            <person name="Rogers Y.-H."/>
            <person name="Kravitz S."/>
            <person name="Fraser C.M."/>
        </authorList>
    </citation>
    <scope>NUCLEOTIDE SEQUENCE</scope>
    <source>
        <strain evidence="2">Liverpool</strain>
    </source>
</reference>
<dbReference type="OMA" id="HNAINGA"/>
<evidence type="ECO:0000313" key="3">
    <source>
        <dbReference type="Proteomes" id="UP000682892"/>
    </source>
</evidence>
<evidence type="ECO:0000313" key="2">
    <source>
        <dbReference type="EMBL" id="EAT35125.1"/>
    </source>
</evidence>
<dbReference type="Proteomes" id="UP000682892">
    <property type="component" value="Unassembled WGS sequence"/>
</dbReference>
<dbReference type="InterPro" id="IPR004119">
    <property type="entry name" value="EcKL"/>
</dbReference>
<dbReference type="SUPFAM" id="SSF56112">
    <property type="entry name" value="Protein kinase-like (PK-like)"/>
    <property type="match status" value="1"/>
</dbReference>